<protein>
    <submittedName>
        <fullName evidence="1">Uncharacterized protein</fullName>
    </submittedName>
</protein>
<name>A0A3S1DGA9_9CYAN</name>
<evidence type="ECO:0000313" key="1">
    <source>
        <dbReference type="EMBL" id="RUT09544.1"/>
    </source>
</evidence>
<reference evidence="1" key="2">
    <citation type="journal article" date="2019" name="Genome Biol. Evol.">
        <title>Day and night: Metabolic profiles and evolutionary relationships of six axenic non-marine cyanobacteria.</title>
        <authorList>
            <person name="Will S.E."/>
            <person name="Henke P."/>
            <person name="Boedeker C."/>
            <person name="Huang S."/>
            <person name="Brinkmann H."/>
            <person name="Rohde M."/>
            <person name="Jarek M."/>
            <person name="Friedl T."/>
            <person name="Seufert S."/>
            <person name="Schumacher M."/>
            <person name="Overmann J."/>
            <person name="Neumann-Schaal M."/>
            <person name="Petersen J."/>
        </authorList>
    </citation>
    <scope>NUCLEOTIDE SEQUENCE [LARGE SCALE GENOMIC DNA]</scope>
    <source>
        <strain evidence="1">PCC 7102</strain>
    </source>
</reference>
<organism evidence="1 2">
    <name type="scientific">Dulcicalothrix desertica PCC 7102</name>
    <dbReference type="NCBI Taxonomy" id="232991"/>
    <lineage>
        <taxon>Bacteria</taxon>
        <taxon>Bacillati</taxon>
        <taxon>Cyanobacteriota</taxon>
        <taxon>Cyanophyceae</taxon>
        <taxon>Nostocales</taxon>
        <taxon>Calotrichaceae</taxon>
        <taxon>Dulcicalothrix</taxon>
    </lineage>
</organism>
<dbReference type="Proteomes" id="UP000271624">
    <property type="component" value="Unassembled WGS sequence"/>
</dbReference>
<comment type="caution">
    <text evidence="1">The sequence shown here is derived from an EMBL/GenBank/DDBJ whole genome shotgun (WGS) entry which is preliminary data.</text>
</comment>
<evidence type="ECO:0000313" key="2">
    <source>
        <dbReference type="Proteomes" id="UP000271624"/>
    </source>
</evidence>
<reference evidence="1" key="1">
    <citation type="submission" date="2018-12" db="EMBL/GenBank/DDBJ databases">
        <authorList>
            <person name="Will S."/>
            <person name="Neumann-Schaal M."/>
            <person name="Henke P."/>
        </authorList>
    </citation>
    <scope>NUCLEOTIDE SEQUENCE</scope>
    <source>
        <strain evidence="1">PCC 7102</strain>
    </source>
</reference>
<sequence length="134" mass="15547">MQPAFIRLIDNIRKQLDVSNWKGTYQDVLVWAPGTSDETKAMVTSLIEELETATPERTEDIKRTLEKLPMPHPGYHLCLQRQEQRLNIDIWELCYQVCFQNYASGEAVSIDTSLIDEQGEVGLEYIRYQSQTNH</sequence>
<dbReference type="EMBL" id="RSCL01000001">
    <property type="protein sequence ID" value="RUT09544.1"/>
    <property type="molecule type" value="Genomic_DNA"/>
</dbReference>
<dbReference type="AlphaFoldDB" id="A0A3S1DGA9"/>
<keyword evidence="2" id="KW-1185">Reference proteome</keyword>
<gene>
    <name evidence="1" type="ORF">DSM106972_000380</name>
</gene>
<accession>A0A3S1DGA9</accession>
<proteinExistence type="predicted"/>